<reference evidence="2 3" key="1">
    <citation type="submission" date="2019-03" db="EMBL/GenBank/DDBJ databases">
        <title>Genomic Encyclopedia of Type Strains, Phase IV (KMG-IV): sequencing the most valuable type-strain genomes for metagenomic binning, comparative biology and taxonomic classification.</title>
        <authorList>
            <person name="Goeker M."/>
        </authorList>
    </citation>
    <scope>NUCLEOTIDE SEQUENCE [LARGE SCALE GENOMIC DNA]</scope>
    <source>
        <strain evidence="2 3">DSM 24591</strain>
    </source>
</reference>
<evidence type="ECO:0000313" key="2">
    <source>
        <dbReference type="EMBL" id="TCT09626.1"/>
    </source>
</evidence>
<evidence type="ECO:0000313" key="3">
    <source>
        <dbReference type="Proteomes" id="UP000295525"/>
    </source>
</evidence>
<dbReference type="OrthoDB" id="8834965at2"/>
<dbReference type="InterPro" id="IPR029069">
    <property type="entry name" value="HotDog_dom_sf"/>
</dbReference>
<name>A0A4R3M8Y8_9BURK</name>
<protein>
    <submittedName>
        <fullName evidence="2">MaoC dehydratase-like protein</fullName>
    </submittedName>
</protein>
<dbReference type="EMBL" id="SMAJ01000003">
    <property type="protein sequence ID" value="TCT09626.1"/>
    <property type="molecule type" value="Genomic_DNA"/>
</dbReference>
<accession>A0A4R3M8Y8</accession>
<evidence type="ECO:0000259" key="1">
    <source>
        <dbReference type="Pfam" id="PF01575"/>
    </source>
</evidence>
<dbReference type="CDD" id="cd03441">
    <property type="entry name" value="R_hydratase_like"/>
    <property type="match status" value="1"/>
</dbReference>
<proteinExistence type="predicted"/>
<organism evidence="2 3">
    <name type="scientific">Paralcaligenes ureilyticus</name>
    <dbReference type="NCBI Taxonomy" id="627131"/>
    <lineage>
        <taxon>Bacteria</taxon>
        <taxon>Pseudomonadati</taxon>
        <taxon>Pseudomonadota</taxon>
        <taxon>Betaproteobacteria</taxon>
        <taxon>Burkholderiales</taxon>
        <taxon>Alcaligenaceae</taxon>
        <taxon>Paralcaligenes</taxon>
    </lineage>
</organism>
<keyword evidence="3" id="KW-1185">Reference proteome</keyword>
<dbReference type="SUPFAM" id="SSF54637">
    <property type="entry name" value="Thioesterase/thiol ester dehydrase-isomerase"/>
    <property type="match status" value="1"/>
</dbReference>
<feature type="domain" description="MaoC-like" evidence="1">
    <location>
        <begin position="28"/>
        <end position="108"/>
    </location>
</feature>
<sequence length="133" mass="14618">MSVLTNTVAIGTELPEIACQFRLEDFKRGDTKTIHTDMEAAQREGLPAPVATGPQVAALLFRQLRMSFGKGWVEGGKCAIRFLRPVYVTDFCVARAKVTELEPLEQGTRVHCDVWIENQNGQKVISGKASGVI</sequence>
<dbReference type="AlphaFoldDB" id="A0A4R3M8Y8"/>
<comment type="caution">
    <text evidence="2">The sequence shown here is derived from an EMBL/GenBank/DDBJ whole genome shotgun (WGS) entry which is preliminary data.</text>
</comment>
<gene>
    <name evidence="2" type="ORF">EDC26_103245</name>
</gene>
<dbReference type="Gene3D" id="3.10.129.10">
    <property type="entry name" value="Hotdog Thioesterase"/>
    <property type="match status" value="1"/>
</dbReference>
<dbReference type="RefSeq" id="WP_132580401.1">
    <property type="nucleotide sequence ID" value="NZ_SMAJ01000003.1"/>
</dbReference>
<dbReference type="InterPro" id="IPR002539">
    <property type="entry name" value="MaoC-like_dom"/>
</dbReference>
<dbReference type="Proteomes" id="UP000295525">
    <property type="component" value="Unassembled WGS sequence"/>
</dbReference>
<dbReference type="Pfam" id="PF01575">
    <property type="entry name" value="MaoC_dehydratas"/>
    <property type="match status" value="1"/>
</dbReference>